<dbReference type="EMBL" id="FRXN01000001">
    <property type="protein sequence ID" value="SHO60031.1"/>
    <property type="molecule type" value="Genomic_DNA"/>
</dbReference>
<feature type="region of interest" description="Disordered" evidence="2">
    <location>
        <begin position="359"/>
        <end position="378"/>
    </location>
</feature>
<evidence type="ECO:0000313" key="3">
    <source>
        <dbReference type="EMBL" id="SHO60031.1"/>
    </source>
</evidence>
<dbReference type="AlphaFoldDB" id="A0A1M7Z574"/>
<evidence type="ECO:0000313" key="4">
    <source>
        <dbReference type="Proteomes" id="UP000184609"/>
    </source>
</evidence>
<evidence type="ECO:0000256" key="2">
    <source>
        <dbReference type="SAM" id="MobiDB-lite"/>
    </source>
</evidence>
<sequence>MSQYLEDQTARLQQNIKHIVVLMLENRSFDNLLGWLYHDQDPPNGQDFEGLDYGLWNPLNNIDSDGIPFIEKVPIEQNGEVKYSYGKPVNNPVNFCLPDPDPGEGFKDTNHQLFSHYNVAQLYPPDPVNMGFVQNYQNAMLYGAYTFGDQPSNPRNIMKCFTPAQTPVLSGLAKGFAVCDNYHCSIPSQTLPNRSFIHAATSGGNVNNDPNAFTDHQTIFNQIQTAIDQGRTDLSWGIFGNNLMPESEKQKAKDADGEFGEGYFSLTRLCMTALHDPKFNSNFGNLDQFYQLCKSGKLPSYSFLEPSFGGDDQNDQHPPTDIRPGEQLIADIYDAVQQSPCFESTLLIITYDEHGGCYDHVPPPGEAQNPDPTNPPGQDGFLFNRFGVRVPCVLVNPYIQEGLIARPSGYTPYDHTSVIKTIQECFQLQGNLTERDKAAPSLSGVLNLATPRTEFPSVQPVSGTTKVDIDHVNDLHRTMANMVQKLSGKTPSSTEHPLTYIQKNFNQIFNTKSTGSKKTS</sequence>
<proteinExistence type="predicted"/>
<dbReference type="GO" id="GO:0009395">
    <property type="term" value="P:phospholipid catabolic process"/>
    <property type="evidence" value="ECO:0007669"/>
    <property type="project" value="TreeGrafter"/>
</dbReference>
<accession>A0A1M7Z574</accession>
<organism evidence="3 4">
    <name type="scientific">Algoriphagus zhangzhouensis</name>
    <dbReference type="NCBI Taxonomy" id="1073327"/>
    <lineage>
        <taxon>Bacteria</taxon>
        <taxon>Pseudomonadati</taxon>
        <taxon>Bacteroidota</taxon>
        <taxon>Cytophagia</taxon>
        <taxon>Cytophagales</taxon>
        <taxon>Cyclobacteriaceae</taxon>
        <taxon>Algoriphagus</taxon>
    </lineage>
</organism>
<dbReference type="InterPro" id="IPR007312">
    <property type="entry name" value="Phosphoesterase"/>
</dbReference>
<keyword evidence="1" id="KW-0378">Hydrolase</keyword>
<dbReference type="PANTHER" id="PTHR31956:SF1">
    <property type="entry name" value="NON-SPECIFIC PHOSPHOLIPASE C1"/>
    <property type="match status" value="1"/>
</dbReference>
<dbReference type="InterPro" id="IPR017850">
    <property type="entry name" value="Alkaline_phosphatase_core_sf"/>
</dbReference>
<dbReference type="Gene3D" id="3.40.720.10">
    <property type="entry name" value="Alkaline Phosphatase, subunit A"/>
    <property type="match status" value="1"/>
</dbReference>
<dbReference type="OrthoDB" id="980947at2"/>
<gene>
    <name evidence="3" type="ORF">SAMN04488108_0526</name>
</gene>
<dbReference type="Pfam" id="PF04185">
    <property type="entry name" value="Phosphoesterase"/>
    <property type="match status" value="1"/>
</dbReference>
<reference evidence="4" key="1">
    <citation type="submission" date="2016-12" db="EMBL/GenBank/DDBJ databases">
        <authorList>
            <person name="Varghese N."/>
            <person name="Submissions S."/>
        </authorList>
    </citation>
    <scope>NUCLEOTIDE SEQUENCE [LARGE SCALE GENOMIC DNA]</scope>
    <source>
        <strain evidence="4">DSM 25035</strain>
    </source>
</reference>
<evidence type="ECO:0000256" key="1">
    <source>
        <dbReference type="ARBA" id="ARBA00022801"/>
    </source>
</evidence>
<name>A0A1M7Z574_9BACT</name>
<dbReference type="RefSeq" id="WP_073570185.1">
    <property type="nucleotide sequence ID" value="NZ_FRXN01000001.1"/>
</dbReference>
<dbReference type="GO" id="GO:0042578">
    <property type="term" value="F:phosphoric ester hydrolase activity"/>
    <property type="evidence" value="ECO:0007669"/>
    <property type="project" value="UniProtKB-ARBA"/>
</dbReference>
<dbReference type="PANTHER" id="PTHR31956">
    <property type="entry name" value="NON-SPECIFIC PHOSPHOLIPASE C4-RELATED"/>
    <property type="match status" value="1"/>
</dbReference>
<protein>
    <submittedName>
        <fullName evidence="3">Phospholipase C</fullName>
    </submittedName>
</protein>
<keyword evidence="4" id="KW-1185">Reference proteome</keyword>
<dbReference type="Proteomes" id="UP000184609">
    <property type="component" value="Unassembled WGS sequence"/>
</dbReference>
<dbReference type="STRING" id="1073327.SAMN04488108_0526"/>